<name>A0AAD9D6E4_9STRA</name>
<reference evidence="1" key="1">
    <citation type="submission" date="2023-06" db="EMBL/GenBank/DDBJ databases">
        <title>Survivors Of The Sea: Transcriptome response of Skeletonema marinoi to long-term dormancy.</title>
        <authorList>
            <person name="Pinder M.I.M."/>
            <person name="Kourtchenko O."/>
            <person name="Robertson E.K."/>
            <person name="Larsson T."/>
            <person name="Maumus F."/>
            <person name="Osuna-Cruz C.M."/>
            <person name="Vancaester E."/>
            <person name="Stenow R."/>
            <person name="Vandepoele K."/>
            <person name="Ploug H."/>
            <person name="Bruchert V."/>
            <person name="Godhe A."/>
            <person name="Topel M."/>
        </authorList>
    </citation>
    <scope>NUCLEOTIDE SEQUENCE</scope>
    <source>
        <strain evidence="1">R05AC</strain>
    </source>
</reference>
<accession>A0AAD9D6E4</accession>
<organism evidence="1 2">
    <name type="scientific">Skeletonema marinoi</name>
    <dbReference type="NCBI Taxonomy" id="267567"/>
    <lineage>
        <taxon>Eukaryota</taxon>
        <taxon>Sar</taxon>
        <taxon>Stramenopiles</taxon>
        <taxon>Ochrophyta</taxon>
        <taxon>Bacillariophyta</taxon>
        <taxon>Coscinodiscophyceae</taxon>
        <taxon>Thalassiosirophycidae</taxon>
        <taxon>Thalassiosirales</taxon>
        <taxon>Skeletonemataceae</taxon>
        <taxon>Skeletonema</taxon>
        <taxon>Skeletonema marinoi-dohrnii complex</taxon>
    </lineage>
</organism>
<dbReference type="Proteomes" id="UP001224775">
    <property type="component" value="Unassembled WGS sequence"/>
</dbReference>
<protein>
    <submittedName>
        <fullName evidence="1">Uncharacterized protein</fullName>
    </submittedName>
</protein>
<comment type="caution">
    <text evidence="1">The sequence shown here is derived from an EMBL/GenBank/DDBJ whole genome shotgun (WGS) entry which is preliminary data.</text>
</comment>
<gene>
    <name evidence="1" type="ORF">QTG54_014483</name>
</gene>
<keyword evidence="2" id="KW-1185">Reference proteome</keyword>
<sequence length="106" mass="12118">MKIGLSGHPNEEEAFVEKSCFRLPASHESIPDRAEDLCNAIVPVTLKLSLEEYDMLSGRLLKDLDLQKEEIDEVVMVGGRRGCHKLESWYDRSWERSASTRTLIQI</sequence>
<dbReference type="EMBL" id="JATAAI010000037">
    <property type="protein sequence ID" value="KAK1734610.1"/>
    <property type="molecule type" value="Genomic_DNA"/>
</dbReference>
<dbReference type="AlphaFoldDB" id="A0AAD9D6E4"/>
<evidence type="ECO:0000313" key="2">
    <source>
        <dbReference type="Proteomes" id="UP001224775"/>
    </source>
</evidence>
<evidence type="ECO:0000313" key="1">
    <source>
        <dbReference type="EMBL" id="KAK1734610.1"/>
    </source>
</evidence>
<proteinExistence type="predicted"/>